<keyword evidence="3" id="KW-1185">Reference proteome</keyword>
<evidence type="ECO:0000313" key="3">
    <source>
        <dbReference type="Proteomes" id="UP000073492"/>
    </source>
</evidence>
<reference evidence="2 3" key="1">
    <citation type="submission" date="2015-07" db="EMBL/GenBank/DDBJ databases">
        <title>Comparative genomics of the Sigatoka disease complex on banana suggests a link between parallel evolutionary changes in Pseudocercospora fijiensis and Pseudocercospora eumusae and increased virulence on the banana host.</title>
        <authorList>
            <person name="Chang T.-C."/>
            <person name="Salvucci A."/>
            <person name="Crous P.W."/>
            <person name="Stergiopoulos I."/>
        </authorList>
    </citation>
    <scope>NUCLEOTIDE SEQUENCE [LARGE SCALE GENOMIC DNA]</scope>
    <source>
        <strain evidence="2 3">CBS 116634</strain>
    </source>
</reference>
<feature type="region of interest" description="Disordered" evidence="1">
    <location>
        <begin position="1"/>
        <end position="36"/>
    </location>
</feature>
<evidence type="ECO:0000313" key="2">
    <source>
        <dbReference type="EMBL" id="KXT11255.1"/>
    </source>
</evidence>
<dbReference type="Proteomes" id="UP000073492">
    <property type="component" value="Unassembled WGS sequence"/>
</dbReference>
<evidence type="ECO:0000256" key="1">
    <source>
        <dbReference type="SAM" id="MobiDB-lite"/>
    </source>
</evidence>
<gene>
    <name evidence="2" type="ORF">AC579_7000</name>
</gene>
<feature type="compositionally biased region" description="Polar residues" evidence="1">
    <location>
        <begin position="19"/>
        <end position="28"/>
    </location>
</feature>
<comment type="caution">
    <text evidence="2">The sequence shown here is derived from an EMBL/GenBank/DDBJ whole genome shotgun (WGS) entry which is preliminary data.</text>
</comment>
<protein>
    <submittedName>
        <fullName evidence="2">Uncharacterized protein</fullName>
    </submittedName>
</protein>
<proteinExistence type="predicted"/>
<organism evidence="2 3">
    <name type="scientific">Pseudocercospora musae</name>
    <dbReference type="NCBI Taxonomy" id="113226"/>
    <lineage>
        <taxon>Eukaryota</taxon>
        <taxon>Fungi</taxon>
        <taxon>Dikarya</taxon>
        <taxon>Ascomycota</taxon>
        <taxon>Pezizomycotina</taxon>
        <taxon>Dothideomycetes</taxon>
        <taxon>Dothideomycetidae</taxon>
        <taxon>Mycosphaerellales</taxon>
        <taxon>Mycosphaerellaceae</taxon>
        <taxon>Pseudocercospora</taxon>
    </lineage>
</organism>
<dbReference type="AlphaFoldDB" id="A0A139I9I9"/>
<sequence length="147" mass="16566">MMHRQFSLPARSFPPPGISSASPWTTNNDHSRRPAIRRVNSWSGHLLRRWRSTGMGMGMDMGMGSELTDDSTPSTTIYAKRCETAIAKRYPVFASTESRLLADESGLEIHPVDHRRPQIRKRTAQHQSTTIFGGHVTLHVLSWHSTS</sequence>
<dbReference type="EMBL" id="LFZO01000213">
    <property type="protein sequence ID" value="KXT11255.1"/>
    <property type="molecule type" value="Genomic_DNA"/>
</dbReference>
<name>A0A139I9I9_9PEZI</name>
<accession>A0A139I9I9</accession>